<dbReference type="InterPro" id="IPR011990">
    <property type="entry name" value="TPR-like_helical_dom_sf"/>
</dbReference>
<gene>
    <name evidence="2" type="ORF">FVW20_10305</name>
</gene>
<dbReference type="SMART" id="SM00028">
    <property type="entry name" value="TPR"/>
    <property type="match status" value="2"/>
</dbReference>
<dbReference type="SUPFAM" id="SSF48452">
    <property type="entry name" value="TPR-like"/>
    <property type="match status" value="1"/>
</dbReference>
<evidence type="ECO:0000313" key="2">
    <source>
        <dbReference type="EMBL" id="MBG3877401.1"/>
    </source>
</evidence>
<keyword evidence="1" id="KW-0802">TPR repeat</keyword>
<dbReference type="Pfam" id="PF13374">
    <property type="entry name" value="TPR_10"/>
    <property type="match status" value="1"/>
</dbReference>
<proteinExistence type="predicted"/>
<keyword evidence="3" id="KW-1185">Reference proteome</keyword>
<dbReference type="Proteomes" id="UP001194469">
    <property type="component" value="Unassembled WGS sequence"/>
</dbReference>
<dbReference type="RefSeq" id="WP_196609400.1">
    <property type="nucleotide sequence ID" value="NZ_VRYY01000282.1"/>
</dbReference>
<dbReference type="EMBL" id="VRYY01000282">
    <property type="protein sequence ID" value="MBG3877401.1"/>
    <property type="molecule type" value="Genomic_DNA"/>
</dbReference>
<organism evidence="2 3">
    <name type="scientific">Nitratidesulfovibrio oxamicus</name>
    <dbReference type="NCBI Taxonomy" id="32016"/>
    <lineage>
        <taxon>Bacteria</taxon>
        <taxon>Pseudomonadati</taxon>
        <taxon>Thermodesulfobacteriota</taxon>
        <taxon>Desulfovibrionia</taxon>
        <taxon>Desulfovibrionales</taxon>
        <taxon>Desulfovibrionaceae</taxon>
        <taxon>Nitratidesulfovibrio</taxon>
    </lineage>
</organism>
<evidence type="ECO:0000256" key="1">
    <source>
        <dbReference type="PROSITE-ProRule" id="PRU00339"/>
    </source>
</evidence>
<evidence type="ECO:0000313" key="3">
    <source>
        <dbReference type="Proteomes" id="UP001194469"/>
    </source>
</evidence>
<dbReference type="InterPro" id="IPR019734">
    <property type="entry name" value="TPR_rpt"/>
</dbReference>
<name>A0ABS0J4V8_9BACT</name>
<dbReference type="PROSITE" id="PS50005">
    <property type="entry name" value="TPR"/>
    <property type="match status" value="1"/>
</dbReference>
<feature type="repeat" description="TPR" evidence="1">
    <location>
        <begin position="107"/>
        <end position="140"/>
    </location>
</feature>
<sequence>MPDPTPLAVAPAAVSGAAVLRPAQSSFRTSGHASGHASDMPRPAWRAALSCLLLGLLLAGCALPRIGIYQDPLSGAEHLELGRAYEQKGELDLARREYAEAVRDDVPQAHLFLANLLFQKGETEEAESHYRKAIHALPEAESAPARNNLAWLLLTRGEKLEEAERLAEEAVRLADDAHRRSFEDTLEQVKAARNK</sequence>
<comment type="caution">
    <text evidence="2">The sequence shown here is derived from an EMBL/GenBank/DDBJ whole genome shotgun (WGS) entry which is preliminary data.</text>
</comment>
<dbReference type="Pfam" id="PF13432">
    <property type="entry name" value="TPR_16"/>
    <property type="match status" value="1"/>
</dbReference>
<reference evidence="2 3" key="1">
    <citation type="submission" date="2019-08" db="EMBL/GenBank/DDBJ databases">
        <authorList>
            <person name="Luo N."/>
        </authorList>
    </citation>
    <scope>NUCLEOTIDE SEQUENCE [LARGE SCALE GENOMIC DNA]</scope>
    <source>
        <strain evidence="2 3">NCIMB 9442</strain>
    </source>
</reference>
<accession>A0ABS0J4V8</accession>
<protein>
    <submittedName>
        <fullName evidence="2">Tetratricopeptide repeat protein</fullName>
    </submittedName>
</protein>
<dbReference type="Gene3D" id="1.25.40.10">
    <property type="entry name" value="Tetratricopeptide repeat domain"/>
    <property type="match status" value="1"/>
</dbReference>